<feature type="compositionally biased region" description="Pro residues" evidence="1">
    <location>
        <begin position="59"/>
        <end position="70"/>
    </location>
</feature>
<accession>A0ABR0SQ60</accession>
<evidence type="ECO:0008006" key="4">
    <source>
        <dbReference type="Google" id="ProtNLM"/>
    </source>
</evidence>
<feature type="compositionally biased region" description="Pro residues" evidence="1">
    <location>
        <begin position="1"/>
        <end position="12"/>
    </location>
</feature>
<gene>
    <name evidence="2" type="ORF">PT974_04789</name>
</gene>
<dbReference type="Proteomes" id="UP001338125">
    <property type="component" value="Unassembled WGS sequence"/>
</dbReference>
<proteinExistence type="predicted"/>
<feature type="region of interest" description="Disordered" evidence="1">
    <location>
        <begin position="143"/>
        <end position="182"/>
    </location>
</feature>
<reference evidence="2 3" key="1">
    <citation type="submission" date="2024-01" db="EMBL/GenBank/DDBJ databases">
        <title>Complete genome of Cladobotryum mycophilum ATHUM6906.</title>
        <authorList>
            <person name="Christinaki A.C."/>
            <person name="Myridakis A.I."/>
            <person name="Kouvelis V.N."/>
        </authorList>
    </citation>
    <scope>NUCLEOTIDE SEQUENCE [LARGE SCALE GENOMIC DNA]</scope>
    <source>
        <strain evidence="2 3">ATHUM6906</strain>
    </source>
</reference>
<organism evidence="2 3">
    <name type="scientific">Cladobotryum mycophilum</name>
    <dbReference type="NCBI Taxonomy" id="491253"/>
    <lineage>
        <taxon>Eukaryota</taxon>
        <taxon>Fungi</taxon>
        <taxon>Dikarya</taxon>
        <taxon>Ascomycota</taxon>
        <taxon>Pezizomycotina</taxon>
        <taxon>Sordariomycetes</taxon>
        <taxon>Hypocreomycetidae</taxon>
        <taxon>Hypocreales</taxon>
        <taxon>Hypocreaceae</taxon>
        <taxon>Cladobotryum</taxon>
    </lineage>
</organism>
<evidence type="ECO:0000256" key="1">
    <source>
        <dbReference type="SAM" id="MobiDB-lite"/>
    </source>
</evidence>
<feature type="region of interest" description="Disordered" evidence="1">
    <location>
        <begin position="46"/>
        <end position="119"/>
    </location>
</feature>
<sequence>MSQYYSPPPVPPRYGNNGSVHPPPQPGPSASILLWIFCAPIRGSISNDDGSDCDASSVLPPPPPGPPPPVAAGYPTYHPQAYSPPAPAPHVPAETPNQATYPYHPPPIPPRAQEQQNAPTYYPPPTPSYIPAHNTITQPTQYPAQPAQAQAVGNDIDGESAPAPALQQAPGPQQGIPATNPQDQLDGLASQMNGLNVGPGRPNPAPQANQRFVDDNSPRPLPPIRATGTPNDVVSFCPEQRAIDYSLYWYRLPDMPKFLICTKCHLDHIQNTQLASHFERVKQPDNVHSSCCFWFPRVKEVLWPQVVQTGNLDDLREFMEKRLDILQCKGRVPVPASEGIKWFGMANAEINGFISCEACYEDRVVGTSFEPRFTAYQKQKQDEKWSCDLCVPYIARAVVEMAKRNDWSGFVAGAIRRLSSPACEGKDVKCTDCTWYLPRQKIDNVRACEACYMDKLELTRFENEFEHWTPSVDVDSFITNLTSLWNCKLHESNLPMAFALANAIERRDWSVFRNASETICRLVSCTANGIIRGNWWTLAGGCNNFDICEACYVGILQTGQTAQFFEPVEHNPEETIVCDFCVTSPRFGQYVSKYAQSLDCGVFGYYDDFVRKFAPVLVCPGIGTREKARWWGYPEALFCEDCYLSFVANTPLGKLVPVKGELDNREQICQIWSRRMRTIWLEVCNAGAPGSTESNAALAEFEAFGKKRLQVYINTVPRIKFIQKMKEIKMQNAMHQGLLSVMYNGMDGMAQVSGTMDGYFHGSSSLGWYATEHGATGAQMFNNMQAGFANANRVDEWMQMAQLESLWKEVE</sequence>
<evidence type="ECO:0000313" key="3">
    <source>
        <dbReference type="Proteomes" id="UP001338125"/>
    </source>
</evidence>
<name>A0ABR0SQ60_9HYPO</name>
<protein>
    <recommendedName>
        <fullName evidence="4">Integral membrane protein</fullName>
    </recommendedName>
</protein>
<evidence type="ECO:0000313" key="2">
    <source>
        <dbReference type="EMBL" id="KAK5994316.1"/>
    </source>
</evidence>
<feature type="region of interest" description="Disordered" evidence="1">
    <location>
        <begin position="1"/>
        <end position="26"/>
    </location>
</feature>
<feature type="compositionally biased region" description="Low complexity" evidence="1">
    <location>
        <begin position="161"/>
        <end position="178"/>
    </location>
</feature>
<feature type="region of interest" description="Disordered" evidence="1">
    <location>
        <begin position="198"/>
        <end position="227"/>
    </location>
</feature>
<comment type="caution">
    <text evidence="2">The sequence shown here is derived from an EMBL/GenBank/DDBJ whole genome shotgun (WGS) entry which is preliminary data.</text>
</comment>
<keyword evidence="3" id="KW-1185">Reference proteome</keyword>
<dbReference type="EMBL" id="JAVFKD010000010">
    <property type="protein sequence ID" value="KAK5994316.1"/>
    <property type="molecule type" value="Genomic_DNA"/>
</dbReference>